<evidence type="ECO:0000256" key="3">
    <source>
        <dbReference type="ARBA" id="ARBA00023163"/>
    </source>
</evidence>
<dbReference type="GO" id="GO:0003677">
    <property type="term" value="F:DNA binding"/>
    <property type="evidence" value="ECO:0007669"/>
    <property type="project" value="UniProtKB-KW"/>
</dbReference>
<dbReference type="SMART" id="SM00895">
    <property type="entry name" value="FCD"/>
    <property type="match status" value="1"/>
</dbReference>
<dbReference type="Gene3D" id="1.20.120.530">
    <property type="entry name" value="GntR ligand-binding domain-like"/>
    <property type="match status" value="1"/>
</dbReference>
<keyword evidence="7" id="KW-1185">Reference proteome</keyword>
<evidence type="ECO:0000256" key="1">
    <source>
        <dbReference type="ARBA" id="ARBA00023015"/>
    </source>
</evidence>
<dbReference type="InterPro" id="IPR036390">
    <property type="entry name" value="WH_DNA-bd_sf"/>
</dbReference>
<dbReference type="InterPro" id="IPR011711">
    <property type="entry name" value="GntR_C"/>
</dbReference>
<dbReference type="GO" id="GO:0003700">
    <property type="term" value="F:DNA-binding transcription factor activity"/>
    <property type="evidence" value="ECO:0007669"/>
    <property type="project" value="InterPro"/>
</dbReference>
<dbReference type="InterPro" id="IPR036388">
    <property type="entry name" value="WH-like_DNA-bd_sf"/>
</dbReference>
<organism evidence="6 7">
    <name type="scientific">Pigmentiphaga kullae</name>
    <dbReference type="NCBI Taxonomy" id="151784"/>
    <lineage>
        <taxon>Bacteria</taxon>
        <taxon>Pseudomonadati</taxon>
        <taxon>Pseudomonadota</taxon>
        <taxon>Betaproteobacteria</taxon>
        <taxon>Burkholderiales</taxon>
        <taxon>Alcaligenaceae</taxon>
        <taxon>Pigmentiphaga</taxon>
    </lineage>
</organism>
<proteinExistence type="predicted"/>
<evidence type="ECO:0000313" key="6">
    <source>
        <dbReference type="EMBL" id="RZS76964.1"/>
    </source>
</evidence>
<protein>
    <submittedName>
        <fullName evidence="6">GntR family transcriptional repressor for pyruvate dehydrogenase complex</fullName>
    </submittedName>
</protein>
<dbReference type="PANTHER" id="PTHR43537:SF5">
    <property type="entry name" value="UXU OPERON TRANSCRIPTIONAL REGULATOR"/>
    <property type="match status" value="1"/>
</dbReference>
<keyword evidence="2" id="KW-0238">DNA-binding</keyword>
<dbReference type="PROSITE" id="PS50949">
    <property type="entry name" value="HTH_GNTR"/>
    <property type="match status" value="1"/>
</dbReference>
<evidence type="ECO:0000256" key="4">
    <source>
        <dbReference type="SAM" id="MobiDB-lite"/>
    </source>
</evidence>
<dbReference type="PANTHER" id="PTHR43537">
    <property type="entry name" value="TRANSCRIPTIONAL REGULATOR, GNTR FAMILY"/>
    <property type="match status" value="1"/>
</dbReference>
<dbReference type="InterPro" id="IPR008920">
    <property type="entry name" value="TF_FadR/GntR_C"/>
</dbReference>
<evidence type="ECO:0000256" key="2">
    <source>
        <dbReference type="ARBA" id="ARBA00023125"/>
    </source>
</evidence>
<accession>A0A4Q7N6K1</accession>
<feature type="region of interest" description="Disordered" evidence="4">
    <location>
        <begin position="1"/>
        <end position="23"/>
    </location>
</feature>
<keyword evidence="1" id="KW-0805">Transcription regulation</keyword>
<dbReference type="CDD" id="cd07377">
    <property type="entry name" value="WHTH_GntR"/>
    <property type="match status" value="1"/>
</dbReference>
<sequence length="278" mass="30634">MLHFMTDSKRTRQGRADAETASATPAWEPVHIETLSNQLIQQIRDSFLAGRLKTGDYLGSERSLAEQFGVSRVAIRDTLRSLVAIGLIEVRTGKAGGAWIAAGNISHYADLLSIQLRMMGVTELEMVDAQAAIEIQATELAVLHAGPDDLARLEAFVARLRASMNEPEVFTGLAMDFHALVVQASKNRALSAQFLAIRQILQSNYSLHARQDRAERTVAFAQKMLAHFRARDAVAARNEMAARLAHIRTATLDLTGAYWLEPEPQANQAPAPRRARRA</sequence>
<dbReference type="SMART" id="SM00345">
    <property type="entry name" value="HTH_GNTR"/>
    <property type="match status" value="1"/>
</dbReference>
<dbReference type="Pfam" id="PF07729">
    <property type="entry name" value="FCD"/>
    <property type="match status" value="1"/>
</dbReference>
<feature type="domain" description="HTH gntR-type" evidence="5">
    <location>
        <begin position="33"/>
        <end position="103"/>
    </location>
</feature>
<gene>
    <name evidence="6" type="ORF">EV675_5687</name>
</gene>
<evidence type="ECO:0000313" key="7">
    <source>
        <dbReference type="Proteomes" id="UP000292445"/>
    </source>
</evidence>
<dbReference type="AlphaFoldDB" id="A0A4Q7N6K1"/>
<dbReference type="PRINTS" id="PR00035">
    <property type="entry name" value="HTHGNTR"/>
</dbReference>
<dbReference type="Pfam" id="PF00392">
    <property type="entry name" value="GntR"/>
    <property type="match status" value="1"/>
</dbReference>
<dbReference type="Proteomes" id="UP000292445">
    <property type="component" value="Unassembled WGS sequence"/>
</dbReference>
<comment type="caution">
    <text evidence="6">The sequence shown here is derived from an EMBL/GenBank/DDBJ whole genome shotgun (WGS) entry which is preliminary data.</text>
</comment>
<keyword evidence="3" id="KW-0804">Transcription</keyword>
<reference evidence="6 7" key="1">
    <citation type="submission" date="2019-02" db="EMBL/GenBank/DDBJ databases">
        <title>Genomic Encyclopedia of Type Strains, Phase IV (KMG-IV): sequencing the most valuable type-strain genomes for metagenomic binning, comparative biology and taxonomic classification.</title>
        <authorList>
            <person name="Goeker M."/>
        </authorList>
    </citation>
    <scope>NUCLEOTIDE SEQUENCE [LARGE SCALE GENOMIC DNA]</scope>
    <source>
        <strain evidence="6 7">K24</strain>
    </source>
</reference>
<dbReference type="SUPFAM" id="SSF48008">
    <property type="entry name" value="GntR ligand-binding domain-like"/>
    <property type="match status" value="1"/>
</dbReference>
<dbReference type="EMBL" id="SGXC01000004">
    <property type="protein sequence ID" value="RZS76964.1"/>
    <property type="molecule type" value="Genomic_DNA"/>
</dbReference>
<dbReference type="Gene3D" id="1.10.10.10">
    <property type="entry name" value="Winged helix-like DNA-binding domain superfamily/Winged helix DNA-binding domain"/>
    <property type="match status" value="1"/>
</dbReference>
<keyword evidence="6" id="KW-0670">Pyruvate</keyword>
<evidence type="ECO:0000259" key="5">
    <source>
        <dbReference type="PROSITE" id="PS50949"/>
    </source>
</evidence>
<name>A0A4Q7N6K1_9BURK</name>
<dbReference type="SUPFAM" id="SSF46785">
    <property type="entry name" value="Winged helix' DNA-binding domain"/>
    <property type="match status" value="1"/>
</dbReference>
<dbReference type="InterPro" id="IPR000524">
    <property type="entry name" value="Tscrpt_reg_HTH_GntR"/>
</dbReference>
<feature type="compositionally biased region" description="Basic and acidic residues" evidence="4">
    <location>
        <begin position="1"/>
        <end position="18"/>
    </location>
</feature>